<comment type="caution">
    <text evidence="2">The sequence shown here is derived from an EMBL/GenBank/DDBJ whole genome shotgun (WGS) entry which is preliminary data.</text>
</comment>
<dbReference type="EMBL" id="MAAO01000006">
    <property type="protein sequence ID" value="OUR97108.1"/>
    <property type="molecule type" value="Genomic_DNA"/>
</dbReference>
<sequence>MIQLEWERDISTIRETIIRGCENFDNVLLWQNIAGQRVLIPCLMTTFMPLDNRVVFSFNNSSHLKKFDPSQIVYGRCNERSLIFKSDTFTMSSNELSIPLPSEVRVLENRKFKRNSFGVNSIIYSTIEKFEIDLLGKKRFNLRLYDISQSGASFVVKTNEKKLFTVGESLKIYSFDQFEMKEALECEVFHSSDITQRNETSSFSFRKIGVKFDFHLQKKIYLSILERIINGKSV</sequence>
<name>A0A1Y5F877_9BACT</name>
<protein>
    <recommendedName>
        <fullName evidence="1">PilZ domain-containing protein</fullName>
    </recommendedName>
</protein>
<dbReference type="Proteomes" id="UP000196531">
    <property type="component" value="Unassembled WGS sequence"/>
</dbReference>
<evidence type="ECO:0000313" key="3">
    <source>
        <dbReference type="Proteomes" id="UP000196531"/>
    </source>
</evidence>
<accession>A0A1Y5F877</accession>
<proteinExistence type="predicted"/>
<organism evidence="2 3">
    <name type="scientific">Halobacteriovorax marinus</name>
    <dbReference type="NCBI Taxonomy" id="97084"/>
    <lineage>
        <taxon>Bacteria</taxon>
        <taxon>Pseudomonadati</taxon>
        <taxon>Bdellovibrionota</taxon>
        <taxon>Bacteriovoracia</taxon>
        <taxon>Bacteriovoracales</taxon>
        <taxon>Halobacteriovoraceae</taxon>
        <taxon>Halobacteriovorax</taxon>
    </lineage>
</organism>
<gene>
    <name evidence="2" type="ORF">A9Q84_12320</name>
</gene>
<feature type="domain" description="PilZ" evidence="1">
    <location>
        <begin position="110"/>
        <end position="220"/>
    </location>
</feature>
<evidence type="ECO:0000313" key="2">
    <source>
        <dbReference type="EMBL" id="OUR97108.1"/>
    </source>
</evidence>
<dbReference type="GO" id="GO:0035438">
    <property type="term" value="F:cyclic-di-GMP binding"/>
    <property type="evidence" value="ECO:0007669"/>
    <property type="project" value="InterPro"/>
</dbReference>
<dbReference type="InterPro" id="IPR009875">
    <property type="entry name" value="PilZ_domain"/>
</dbReference>
<dbReference type="AlphaFoldDB" id="A0A1Y5F877"/>
<dbReference type="Gene3D" id="2.40.10.220">
    <property type="entry name" value="predicted glycosyltransferase like domains"/>
    <property type="match status" value="1"/>
</dbReference>
<evidence type="ECO:0000259" key="1">
    <source>
        <dbReference type="Pfam" id="PF07238"/>
    </source>
</evidence>
<dbReference type="Pfam" id="PF07238">
    <property type="entry name" value="PilZ"/>
    <property type="match status" value="1"/>
</dbReference>
<reference evidence="3" key="1">
    <citation type="journal article" date="2017" name="Proc. Natl. Acad. Sci. U.S.A.">
        <title>Simulation of Deepwater Horizon oil plume reveals substrate specialization within a complex community of hydrocarbon-degraders.</title>
        <authorList>
            <person name="Hu P."/>
            <person name="Dubinsky E.A."/>
            <person name="Probst A.J."/>
            <person name="Wang J."/>
            <person name="Sieber C.M.K."/>
            <person name="Tom L.M."/>
            <person name="Gardinali P."/>
            <person name="Banfield J.F."/>
            <person name="Atlas R.M."/>
            <person name="Andersen G.L."/>
        </authorList>
    </citation>
    <scope>NUCLEOTIDE SEQUENCE [LARGE SCALE GENOMIC DNA]</scope>
</reference>